<dbReference type="Pfam" id="PF00271">
    <property type="entry name" value="Helicase_C"/>
    <property type="match status" value="1"/>
</dbReference>
<dbReference type="InterPro" id="IPR000330">
    <property type="entry name" value="SNF2_N"/>
</dbReference>
<accession>A0A1Y1JPI6</accession>
<dbReference type="PANTHER" id="PTHR45766">
    <property type="entry name" value="DNA ANNEALING HELICASE AND ENDONUCLEASE ZRANB3 FAMILY MEMBER"/>
    <property type="match status" value="1"/>
</dbReference>
<dbReference type="GO" id="GO:0043596">
    <property type="term" value="C:nuclear replication fork"/>
    <property type="evidence" value="ECO:0007669"/>
    <property type="project" value="TreeGrafter"/>
</dbReference>
<feature type="compositionally biased region" description="Polar residues" evidence="5">
    <location>
        <begin position="83"/>
        <end position="104"/>
    </location>
</feature>
<dbReference type="InterPro" id="IPR014001">
    <property type="entry name" value="Helicase_ATP-bd"/>
</dbReference>
<dbReference type="CDD" id="cd00085">
    <property type="entry name" value="HNHc"/>
    <property type="match status" value="1"/>
</dbReference>
<proteinExistence type="predicted"/>
<dbReference type="GeneID" id="39748706"/>
<reference evidence="8" key="1">
    <citation type="submission" date="2017-04" db="EMBL/GenBank/DDBJ databases">
        <title>Plasmodium gonderi genome.</title>
        <authorList>
            <person name="Arisue N."/>
            <person name="Honma H."/>
            <person name="Kawai S."/>
            <person name="Tougan T."/>
            <person name="Tanabe K."/>
            <person name="Horii T."/>
        </authorList>
    </citation>
    <scope>NUCLEOTIDE SEQUENCE [LARGE SCALE GENOMIC DNA]</scope>
    <source>
        <strain evidence="8">ATCC 30045</strain>
    </source>
</reference>
<dbReference type="Pfam" id="PF00176">
    <property type="entry name" value="SNF2-rel_dom"/>
    <property type="match status" value="1"/>
</dbReference>
<name>A0A1Y1JPI6_PLAGO</name>
<dbReference type="InterPro" id="IPR038718">
    <property type="entry name" value="SNF2-like_sf"/>
</dbReference>
<protein>
    <submittedName>
        <fullName evidence="7">DNA helicase</fullName>
    </submittedName>
</protein>
<dbReference type="EMBL" id="BDQF01000012">
    <property type="protein sequence ID" value="GAW81974.1"/>
    <property type="molecule type" value="Genomic_DNA"/>
</dbReference>
<feature type="region of interest" description="Disordered" evidence="5">
    <location>
        <begin position="1563"/>
        <end position="1588"/>
    </location>
</feature>
<dbReference type="InterPro" id="IPR001650">
    <property type="entry name" value="Helicase_C-like"/>
</dbReference>
<dbReference type="GO" id="GO:0006281">
    <property type="term" value="P:DNA repair"/>
    <property type="evidence" value="ECO:0007669"/>
    <property type="project" value="TreeGrafter"/>
</dbReference>
<evidence type="ECO:0000256" key="4">
    <source>
        <dbReference type="ARBA" id="ARBA00022840"/>
    </source>
</evidence>
<organism evidence="7 8">
    <name type="scientific">Plasmodium gonderi</name>
    <dbReference type="NCBI Taxonomy" id="77519"/>
    <lineage>
        <taxon>Eukaryota</taxon>
        <taxon>Sar</taxon>
        <taxon>Alveolata</taxon>
        <taxon>Apicomplexa</taxon>
        <taxon>Aconoidasida</taxon>
        <taxon>Haemosporida</taxon>
        <taxon>Plasmodiidae</taxon>
        <taxon>Plasmodium</taxon>
        <taxon>Plasmodium (Plasmodium)</taxon>
    </lineage>
</organism>
<evidence type="ECO:0000259" key="6">
    <source>
        <dbReference type="PROSITE" id="PS51192"/>
    </source>
</evidence>
<comment type="caution">
    <text evidence="7">The sequence shown here is derived from an EMBL/GenBank/DDBJ whole genome shotgun (WGS) entry which is preliminary data.</text>
</comment>
<evidence type="ECO:0000256" key="2">
    <source>
        <dbReference type="ARBA" id="ARBA00022801"/>
    </source>
</evidence>
<dbReference type="Gene3D" id="3.40.50.300">
    <property type="entry name" value="P-loop containing nucleotide triphosphate hydrolases"/>
    <property type="match status" value="1"/>
</dbReference>
<dbReference type="SUPFAM" id="SSF52540">
    <property type="entry name" value="P-loop containing nucleoside triphosphate hydrolases"/>
    <property type="match status" value="2"/>
</dbReference>
<keyword evidence="2" id="KW-0378">Hydrolase</keyword>
<feature type="compositionally biased region" description="Basic and acidic residues" evidence="5">
    <location>
        <begin position="1575"/>
        <end position="1588"/>
    </location>
</feature>
<dbReference type="GO" id="GO:0031297">
    <property type="term" value="P:replication fork processing"/>
    <property type="evidence" value="ECO:0007669"/>
    <property type="project" value="TreeGrafter"/>
</dbReference>
<evidence type="ECO:0000313" key="7">
    <source>
        <dbReference type="EMBL" id="GAW81974.1"/>
    </source>
</evidence>
<sequence>MRSKYFSKRNKKKYIRHKINEHSDVTYNIPISTSLYNTTILHENFSAREGKGSHMQGGVRHVKDPICVISSNHVISSSHVKSQTGVTSPNHVKQAGQTKQTKNPPQICDITHLETETKKMMIHTSRYRNPSEGERELSANASYVPLSMNYEENLPKTNDQLERAECIQCGNREKGGKYGNLYCKKDNSLNHKFRKIISINNTFNNIMEKLKLKNKKLAQYVKCNKCNNSSTILKEGKYGYFFICTKCYEKISKKSVDNFIFNEREKSFYKNKRKICFEMENPRSYRIHHFGNLTFANEFNTMLSEMIKEIITDLKKIKKKRIKYRKIIKYIYKINTCIDTPFCLNSNSPHSNGRSHYCATLGSHFSCNFSLNRIYHYFYSHFTKNNHIRVKGKMEKGEFLFLYNSKFINFIEKKKKKFRNEINKYTWTYIKEKDFFDEMKYLPLTWKPRKDYIQSGIFPFNLSKDIKKKMSFRRLSVNSNNYLCGCVFEIASYPLMLRYFVYKLFNKCFIHEIPKCVFLFFRHLYMPTLNKTNAYKFFLKCKFSNVIQHVYSTYEPSLDEINQREKLLYENTSYHIVSKTEKEKKHPPNLLHTKPLSEEELIVHSYNLEELTKCSYLFNRRRLRTEILKHHYMKKKRKIKKKIHQEIKNICLEEIKKKLPRRIQKIILPYQLKSIYFFKKHNGRILIADEMGLGKTLQSISIFYFYRLYPTLIVTPSSLKLNWFTEIEKFLPSFDPSMVLIICSSNDIPEDLRLYRVIIVSFDIYKKLWHTLKEIKFKLIIVDESHFIRTVHYGKQSQLTKLLKHKIKYTKNAIFLSGTPSINRPINIYHQIKYLINDKRLFCENKYIFGEEFCKKYFYRGQKIFEENLRSWEFHLFLKKIVMIRRTISGIFTSNFPDMRRFFVYLPNESHRITTNNASRLSHREDVPSIEEKCTPNIIQDAKGMKKSEYEKCKTLNRQILSEFFHVDIKSRKQEEGISKIVLSMKYIEENFPEKKKIIFCYHLIVCKCIEEELLKIIKKKKEEEHVIIDYVVLKGSLNEKEKHEKIQFFKMNTNCHYGIFTICAVSHGLDFTFCNLCFFLEFPVNFFHLQQCESRLFRKNQKFNTYVFYFLLKNGLGSDSKTWKRFTQCSHSTRSIIDGTEFSAKDLFCEKISKDQLALINGDGTSTNFHSEDASHKHDIIIPNNYADHACIKNNNCKNPSCKLSIIPLLSERRSPSRKCRIPNEETKEPLECQIEERNKKKKKNYLFEINTLTNRIHAYNEEENKKTNFSIEHLTNVGDEMCRNVLKRCATKFLQNYNNLTMNEKKLIEKKKCDMSITTNNYICHERNVTKPLTFERYIKNTVTKDKTYAKAYLENSFKGKFQVFYYQEYDQGNDAFKCLYCQNILKRCTNMIVGESNVMKYLHQNSNAETIEKFRNEFDTIKSQNNNVKNILICDESNLFCQGSCRKMYFLKKSSTSIRRLIYERDKGVCNICKLDCTNLIRQIKSQKYFPINEKIDYFIKKYPLFIENINHLTHILQKPMDGRIWHVDHILPVCKGGGQASFDNLQTLCTFCHKKKTKDDMKKKRKKKGVHSKETYPVKKEGTL</sequence>
<evidence type="ECO:0000256" key="1">
    <source>
        <dbReference type="ARBA" id="ARBA00022741"/>
    </source>
</evidence>
<dbReference type="RefSeq" id="XP_028544563.1">
    <property type="nucleotide sequence ID" value="XM_028688762.1"/>
</dbReference>
<dbReference type="GO" id="GO:0004520">
    <property type="term" value="F:DNA endonuclease activity"/>
    <property type="evidence" value="ECO:0007669"/>
    <property type="project" value="TreeGrafter"/>
</dbReference>
<feature type="domain" description="Helicase ATP-binding" evidence="6">
    <location>
        <begin position="676"/>
        <end position="838"/>
    </location>
</feature>
<dbReference type="SMART" id="SM00487">
    <property type="entry name" value="DEXDc"/>
    <property type="match status" value="1"/>
</dbReference>
<evidence type="ECO:0000256" key="3">
    <source>
        <dbReference type="ARBA" id="ARBA00022806"/>
    </source>
</evidence>
<dbReference type="InterPro" id="IPR027417">
    <property type="entry name" value="P-loop_NTPase"/>
</dbReference>
<keyword evidence="1" id="KW-0547">Nucleotide-binding</keyword>
<dbReference type="PANTHER" id="PTHR45766:SF3">
    <property type="entry name" value="DNA ANNEALING HELICASE AND ENDONUCLEASE ZRANB3"/>
    <property type="match status" value="1"/>
</dbReference>
<dbReference type="Proteomes" id="UP000195521">
    <property type="component" value="Unassembled WGS sequence"/>
</dbReference>
<dbReference type="Gene3D" id="3.40.50.10810">
    <property type="entry name" value="Tandem AAA-ATPase domain"/>
    <property type="match status" value="1"/>
</dbReference>
<dbReference type="OrthoDB" id="2801544at2759"/>
<dbReference type="GO" id="GO:0008270">
    <property type="term" value="F:zinc ion binding"/>
    <property type="evidence" value="ECO:0007669"/>
    <property type="project" value="InterPro"/>
</dbReference>
<evidence type="ECO:0000313" key="8">
    <source>
        <dbReference type="Proteomes" id="UP000195521"/>
    </source>
</evidence>
<dbReference type="Pfam" id="PF01844">
    <property type="entry name" value="HNH"/>
    <property type="match status" value="1"/>
</dbReference>
<dbReference type="InterPro" id="IPR002711">
    <property type="entry name" value="HNH"/>
</dbReference>
<keyword evidence="3 7" id="KW-0347">Helicase</keyword>
<dbReference type="OMA" id="TNRIHAY"/>
<dbReference type="InterPro" id="IPR003615">
    <property type="entry name" value="HNH_nuc"/>
</dbReference>
<dbReference type="GO" id="GO:0004386">
    <property type="term" value="F:helicase activity"/>
    <property type="evidence" value="ECO:0007669"/>
    <property type="project" value="UniProtKB-KW"/>
</dbReference>
<keyword evidence="4" id="KW-0067">ATP-binding</keyword>
<evidence type="ECO:0000256" key="5">
    <source>
        <dbReference type="SAM" id="MobiDB-lite"/>
    </source>
</evidence>
<dbReference type="GO" id="GO:0005524">
    <property type="term" value="F:ATP binding"/>
    <property type="evidence" value="ECO:0007669"/>
    <property type="project" value="UniProtKB-KW"/>
</dbReference>
<keyword evidence="8" id="KW-1185">Reference proteome</keyword>
<dbReference type="GO" id="GO:0016787">
    <property type="term" value="F:hydrolase activity"/>
    <property type="evidence" value="ECO:0007669"/>
    <property type="project" value="UniProtKB-KW"/>
</dbReference>
<dbReference type="PROSITE" id="PS51192">
    <property type="entry name" value="HELICASE_ATP_BIND_1"/>
    <property type="match status" value="1"/>
</dbReference>
<dbReference type="Gene3D" id="1.10.30.50">
    <property type="match status" value="1"/>
</dbReference>
<gene>
    <name evidence="7" type="ORF">PGO_114280</name>
</gene>
<dbReference type="SMART" id="SM00507">
    <property type="entry name" value="HNHc"/>
    <property type="match status" value="1"/>
</dbReference>
<feature type="region of interest" description="Disordered" evidence="5">
    <location>
        <begin position="78"/>
        <end position="105"/>
    </location>
</feature>
<dbReference type="GO" id="GO:0003676">
    <property type="term" value="F:nucleic acid binding"/>
    <property type="evidence" value="ECO:0007669"/>
    <property type="project" value="InterPro"/>
</dbReference>